<reference evidence="2 3" key="2">
    <citation type="submission" date="2017-05" db="EMBL/GenBank/DDBJ databases">
        <title>Genome of Chryseobacterium haifense.</title>
        <authorList>
            <person name="Newman J.D."/>
        </authorList>
    </citation>
    <scope>NUCLEOTIDE SEQUENCE [LARGE SCALE GENOMIC DNA]</scope>
    <source>
        <strain evidence="2 3">DSM 19056</strain>
    </source>
</reference>
<dbReference type="Proteomes" id="UP000197587">
    <property type="component" value="Unassembled WGS sequence"/>
</dbReference>
<evidence type="ECO:0000256" key="1">
    <source>
        <dbReference type="SAM" id="Phobius"/>
    </source>
</evidence>
<keyword evidence="3" id="KW-1185">Reference proteome</keyword>
<protein>
    <submittedName>
        <fullName evidence="2">Uncharacterized protein</fullName>
    </submittedName>
</protein>
<feature type="transmembrane region" description="Helical" evidence="1">
    <location>
        <begin position="38"/>
        <end position="57"/>
    </location>
</feature>
<proteinExistence type="predicted"/>
<gene>
    <name evidence="2" type="ORF">AP75_13210</name>
</gene>
<keyword evidence="1" id="KW-0812">Transmembrane</keyword>
<keyword evidence="1" id="KW-1133">Transmembrane helix</keyword>
<keyword evidence="1" id="KW-0472">Membrane</keyword>
<sequence>MNWKTITSTIILFYILFLVISTKLFLNIGITLGTLMEFSVIPLFIITFAQLILYFFLWRKDKFIQSSNFYAFLLNLLSFLLLTF</sequence>
<accession>A0A246B6Q7</accession>
<dbReference type="AlphaFoldDB" id="A0A246B6Q7"/>
<reference evidence="2 3" key="1">
    <citation type="submission" date="2014-01" db="EMBL/GenBank/DDBJ databases">
        <authorList>
            <consortium name="Genome Consortium for Active Teaching"/>
            <person name="Sontag T.C."/>
            <person name="Newman J.D."/>
        </authorList>
    </citation>
    <scope>NUCLEOTIDE SEQUENCE [LARGE SCALE GENOMIC DNA]</scope>
    <source>
        <strain evidence="2 3">DSM 19056</strain>
    </source>
</reference>
<name>A0A246B6Q7_9FLAO</name>
<evidence type="ECO:0000313" key="2">
    <source>
        <dbReference type="EMBL" id="OWK97062.1"/>
    </source>
</evidence>
<feature type="transmembrane region" description="Helical" evidence="1">
    <location>
        <begin position="6"/>
        <end position="26"/>
    </location>
</feature>
<feature type="transmembrane region" description="Helical" evidence="1">
    <location>
        <begin position="63"/>
        <end position="82"/>
    </location>
</feature>
<dbReference type="EMBL" id="JASZ02000046">
    <property type="protein sequence ID" value="OWK97062.1"/>
    <property type="molecule type" value="Genomic_DNA"/>
</dbReference>
<organism evidence="2 3">
    <name type="scientific">Kaistella haifensis DSM 19056</name>
    <dbReference type="NCBI Taxonomy" id="1450526"/>
    <lineage>
        <taxon>Bacteria</taxon>
        <taxon>Pseudomonadati</taxon>
        <taxon>Bacteroidota</taxon>
        <taxon>Flavobacteriia</taxon>
        <taxon>Flavobacteriales</taxon>
        <taxon>Weeksellaceae</taxon>
        <taxon>Chryseobacterium group</taxon>
        <taxon>Kaistella</taxon>
    </lineage>
</organism>
<evidence type="ECO:0000313" key="3">
    <source>
        <dbReference type="Proteomes" id="UP000197587"/>
    </source>
</evidence>
<comment type="caution">
    <text evidence="2">The sequence shown here is derived from an EMBL/GenBank/DDBJ whole genome shotgun (WGS) entry which is preliminary data.</text>
</comment>